<feature type="region of interest" description="Disordered" evidence="1">
    <location>
        <begin position="742"/>
        <end position="776"/>
    </location>
</feature>
<evidence type="ECO:0000313" key="2">
    <source>
        <dbReference type="EMBL" id="EFE40601.1"/>
    </source>
</evidence>
<sequence>MAGRGSHIPWFTKEEADLYLDDFDSEMLSSTSSSPTPGSPQTPAGGNGTARNSIPAMPELSPPGSHGPATREVAMTGFNENLKDSAPLTSISEKNDEETEDSTSNLPAVLREEPGASWMNKKADEEAKRALEFVVDKDFSLREFGDPFDDRAGVEIVRYEKLWLVMGGLGWHGNGLLAGGDNIIMEKQRRKKKKRKRAKPSRPMTELVQNNKHPIFSFLSHSLLWTWSFIIDYGRIAILKAISISIIVQTVQNAFSKKVPNASTSFKIHWASLPQAQAQIHLRNHPSLMQRHVDSKFTPEATSKKPTRLWDRKPTTPVLPRSKTQKIWKRCTDSTSLEVNSMHDTDAFSTEINLAATLAALRGVKRLRLAHTPECERGRSFLETKWEAQTEDRRRKYVAPAESAQTTASVDFLLRAKGGTEGVEVSDEEQVHCSSSYNEPRDIPQPEETAQEVRTMPGEVNQEKPNTVRTECQPDDGREPEEETFFDAVAEPMAVVPEQGAIPLQVSPVRKIAILDGDDAEVISDFLSKARAKRAANTPVKKDASVDRLPESPTPTARRILEAVDGNSPRSHRRQLPPEKLQLPDFCFNRRSPRIVASKSTDQKPPFENVWDGSIAPSSPVVEVTVEHARHPPRVPDQIPTRRRKGTEFVFMQRTDDQQTAILTKANTRLNKGSKPPHKLLPILNKAIAALGTDPEDDQHQHRDLSKKQVRWNDAALVEYCGEKKVPEFDLEVYQNSEAIERNLRSSSRRNNNTSKNEEHPPEATESYNKQGDQPAPFLAPIVKMPAPATPYRSTPMPRKMRKLVGAKHLDVHPNEGESPPVTRINLSMKTAGVFPGTPLRHKKTFSLAQGVPRTLSLKPTKSTTSTSSASMTSGSGSGSGLGSGLGYPTVLLRKQTKS</sequence>
<dbReference type="GeneID" id="9578064"/>
<feature type="compositionally biased region" description="Basic and acidic residues" evidence="1">
    <location>
        <begin position="540"/>
        <end position="550"/>
    </location>
</feature>
<reference evidence="3" key="1">
    <citation type="journal article" date="2011" name="Genome Biol.">
        <title>Comparative and functional genomics provide insights into the pathogenicity of dermatophytic fungi.</title>
        <authorList>
            <person name="Burmester A."/>
            <person name="Shelest E."/>
            <person name="Gloeckner G."/>
            <person name="Heddergott C."/>
            <person name="Schindler S."/>
            <person name="Staib P."/>
            <person name="Heidel A."/>
            <person name="Felder M."/>
            <person name="Petzold A."/>
            <person name="Szafranski K."/>
            <person name="Feuermann M."/>
            <person name="Pedruzzi I."/>
            <person name="Priebe S."/>
            <person name="Groth M."/>
            <person name="Winkler R."/>
            <person name="Li W."/>
            <person name="Kniemeyer O."/>
            <person name="Schroeckh V."/>
            <person name="Hertweck C."/>
            <person name="Hube B."/>
            <person name="White T.C."/>
            <person name="Platzer M."/>
            <person name="Guthke R."/>
            <person name="Heitman J."/>
            <person name="Woestemeyer J."/>
            <person name="Zipfel P.F."/>
            <person name="Monod M."/>
            <person name="Brakhage A.A."/>
        </authorList>
    </citation>
    <scope>NUCLEOTIDE SEQUENCE [LARGE SCALE GENOMIC DNA]</scope>
    <source>
        <strain evidence="3">HKI 0517</strain>
    </source>
</reference>
<dbReference type="RefSeq" id="XP_003021219.1">
    <property type="nucleotide sequence ID" value="XM_003021173.1"/>
</dbReference>
<dbReference type="OrthoDB" id="4207369at2759"/>
<protein>
    <submittedName>
        <fullName evidence="2">Uncharacterized protein</fullName>
    </submittedName>
</protein>
<gene>
    <name evidence="2" type="ORF">TRV_04651</name>
</gene>
<feature type="compositionally biased region" description="Low complexity" evidence="1">
    <location>
        <begin position="745"/>
        <end position="755"/>
    </location>
</feature>
<dbReference type="AlphaFoldDB" id="D4DBZ9"/>
<keyword evidence="3" id="KW-1185">Reference proteome</keyword>
<feature type="compositionally biased region" description="Low complexity" evidence="1">
    <location>
        <begin position="855"/>
        <end position="875"/>
    </location>
</feature>
<dbReference type="HOGENOM" id="CLU_020037_0_0_1"/>
<evidence type="ECO:0000256" key="1">
    <source>
        <dbReference type="SAM" id="MobiDB-lite"/>
    </source>
</evidence>
<feature type="region of interest" description="Disordered" evidence="1">
    <location>
        <begin position="421"/>
        <end position="445"/>
    </location>
</feature>
<feature type="region of interest" description="Disordered" evidence="1">
    <location>
        <begin position="853"/>
        <end position="899"/>
    </location>
</feature>
<feature type="region of interest" description="Disordered" evidence="1">
    <location>
        <begin position="533"/>
        <end position="580"/>
    </location>
</feature>
<dbReference type="Proteomes" id="UP000008383">
    <property type="component" value="Unassembled WGS sequence"/>
</dbReference>
<feature type="compositionally biased region" description="Gly residues" evidence="1">
    <location>
        <begin position="876"/>
        <end position="886"/>
    </location>
</feature>
<comment type="caution">
    <text evidence="2">The sequence shown here is derived from an EMBL/GenBank/DDBJ whole genome shotgun (WGS) entry which is preliminary data.</text>
</comment>
<evidence type="ECO:0000313" key="3">
    <source>
        <dbReference type="Proteomes" id="UP000008383"/>
    </source>
</evidence>
<accession>D4DBZ9</accession>
<dbReference type="EMBL" id="ACYE01000235">
    <property type="protein sequence ID" value="EFE40601.1"/>
    <property type="molecule type" value="Genomic_DNA"/>
</dbReference>
<proteinExistence type="predicted"/>
<feature type="region of interest" description="Disordered" evidence="1">
    <location>
        <begin position="298"/>
        <end position="322"/>
    </location>
</feature>
<name>D4DBZ9_TRIVH</name>
<feature type="compositionally biased region" description="Low complexity" evidence="1">
    <location>
        <begin position="29"/>
        <end position="44"/>
    </location>
</feature>
<feature type="region of interest" description="Disordered" evidence="1">
    <location>
        <begin position="22"/>
        <end position="106"/>
    </location>
</feature>
<dbReference type="KEGG" id="tve:TRV_04651"/>
<organism evidence="2 3">
    <name type="scientific">Trichophyton verrucosum (strain HKI 0517)</name>
    <dbReference type="NCBI Taxonomy" id="663202"/>
    <lineage>
        <taxon>Eukaryota</taxon>
        <taxon>Fungi</taxon>
        <taxon>Dikarya</taxon>
        <taxon>Ascomycota</taxon>
        <taxon>Pezizomycotina</taxon>
        <taxon>Eurotiomycetes</taxon>
        <taxon>Eurotiomycetidae</taxon>
        <taxon>Onygenales</taxon>
        <taxon>Arthrodermataceae</taxon>
        <taxon>Trichophyton</taxon>
    </lineage>
</organism>